<proteinExistence type="predicted"/>
<keyword evidence="3" id="KW-0808">Transferase</keyword>
<gene>
    <name evidence="3" type="ORF">MNBD_GAMMA06-586</name>
</gene>
<dbReference type="Pfam" id="PF13439">
    <property type="entry name" value="Glyco_transf_4"/>
    <property type="match status" value="1"/>
</dbReference>
<sequence>MKTILHIIDTTGPGGAETIFIDLATRLPKEKYRSVVVIRGKGWVYDELCRRGVKPFLLDAKGSFNWRYLLALRKLIKREGIDLIQSHLLGSNVYSALVGLLARKPVIATFHGAVDIDEAERFMGLKFGLINRGSSKIIAVSESLRHEIANRTPLRASKTDIIYNGIDTVEFEREKSNEFRQQFGWAEEDFIIGSLGNIRPAKAYDILLQAAALLDNSTKTCRFVIAGQSASKGKSSRLYKKLLELRESLNLQNHVKFVGFVNDPADFLSKIDLFLLSSSSEGFSISTIQAMASSLPVIATRSGGPEEIVTHKKNGWLIEKNNPVVMAEAISLLSCDPDKCAQLASNAKVKVGDSFGLAAMLRAYQALYAVFI</sequence>
<evidence type="ECO:0000313" key="3">
    <source>
        <dbReference type="EMBL" id="VAW54765.1"/>
    </source>
</evidence>
<dbReference type="SUPFAM" id="SSF53756">
    <property type="entry name" value="UDP-Glycosyltransferase/glycogen phosphorylase"/>
    <property type="match status" value="1"/>
</dbReference>
<protein>
    <submittedName>
        <fullName evidence="3">Glycosyltransferase</fullName>
    </submittedName>
</protein>
<organism evidence="3">
    <name type="scientific">hydrothermal vent metagenome</name>
    <dbReference type="NCBI Taxonomy" id="652676"/>
    <lineage>
        <taxon>unclassified sequences</taxon>
        <taxon>metagenomes</taxon>
        <taxon>ecological metagenomes</taxon>
    </lineage>
</organism>
<dbReference type="InterPro" id="IPR028098">
    <property type="entry name" value="Glyco_trans_4-like_N"/>
</dbReference>
<feature type="domain" description="Glycosyl transferase family 1" evidence="1">
    <location>
        <begin position="177"/>
        <end position="348"/>
    </location>
</feature>
<dbReference type="InterPro" id="IPR001296">
    <property type="entry name" value="Glyco_trans_1"/>
</dbReference>
<dbReference type="EMBL" id="UOFD01000079">
    <property type="protein sequence ID" value="VAW54765.1"/>
    <property type="molecule type" value="Genomic_DNA"/>
</dbReference>
<dbReference type="Gene3D" id="3.40.50.2000">
    <property type="entry name" value="Glycogen Phosphorylase B"/>
    <property type="match status" value="2"/>
</dbReference>
<dbReference type="PANTHER" id="PTHR12526">
    <property type="entry name" value="GLYCOSYLTRANSFERASE"/>
    <property type="match status" value="1"/>
</dbReference>
<accession>A0A3B0WFY6</accession>
<name>A0A3B0WFY6_9ZZZZ</name>
<dbReference type="Pfam" id="PF00534">
    <property type="entry name" value="Glycos_transf_1"/>
    <property type="match status" value="1"/>
</dbReference>
<reference evidence="3" key="1">
    <citation type="submission" date="2018-06" db="EMBL/GenBank/DDBJ databases">
        <authorList>
            <person name="Zhirakovskaya E."/>
        </authorList>
    </citation>
    <scope>NUCLEOTIDE SEQUENCE</scope>
</reference>
<feature type="domain" description="Glycosyltransferase subfamily 4-like N-terminal" evidence="2">
    <location>
        <begin position="13"/>
        <end position="168"/>
    </location>
</feature>
<evidence type="ECO:0000259" key="2">
    <source>
        <dbReference type="Pfam" id="PF13439"/>
    </source>
</evidence>
<dbReference type="AlphaFoldDB" id="A0A3B0WFY6"/>
<dbReference type="CDD" id="cd03801">
    <property type="entry name" value="GT4_PimA-like"/>
    <property type="match status" value="1"/>
</dbReference>
<evidence type="ECO:0000259" key="1">
    <source>
        <dbReference type="Pfam" id="PF00534"/>
    </source>
</evidence>
<dbReference type="GO" id="GO:0016757">
    <property type="term" value="F:glycosyltransferase activity"/>
    <property type="evidence" value="ECO:0007669"/>
    <property type="project" value="InterPro"/>
</dbReference>